<dbReference type="GO" id="GO:0050660">
    <property type="term" value="F:flavin adenine dinucleotide binding"/>
    <property type="evidence" value="ECO:0007669"/>
    <property type="project" value="InterPro"/>
</dbReference>
<dbReference type="EMBL" id="KP830090">
    <property type="protein sequence ID" value="AKA59399.1"/>
    <property type="molecule type" value="Genomic_DNA"/>
</dbReference>
<keyword evidence="3 5" id="KW-0285">Flavoprotein</keyword>
<feature type="region of interest" description="Disordered" evidence="6">
    <location>
        <begin position="443"/>
        <end position="462"/>
    </location>
</feature>
<keyword evidence="5" id="KW-0560">Oxidoreductase</keyword>
<dbReference type="SUPFAM" id="SSF56645">
    <property type="entry name" value="Acyl-CoA dehydrogenase NM domain-like"/>
    <property type="match status" value="1"/>
</dbReference>
<dbReference type="PANTHER" id="PTHR43884">
    <property type="entry name" value="ACYL-COA DEHYDROGENASE"/>
    <property type="match status" value="1"/>
</dbReference>
<comment type="similarity">
    <text evidence="2 5">Belongs to the acyl-CoA dehydrogenase family.</text>
</comment>
<dbReference type="InterPro" id="IPR009075">
    <property type="entry name" value="AcylCo_DH/oxidase_C"/>
</dbReference>
<evidence type="ECO:0000256" key="3">
    <source>
        <dbReference type="ARBA" id="ARBA00022630"/>
    </source>
</evidence>
<name>A0A0E3M1Q8_9BACT</name>
<evidence type="ECO:0000256" key="2">
    <source>
        <dbReference type="ARBA" id="ARBA00009347"/>
    </source>
</evidence>
<evidence type="ECO:0000259" key="9">
    <source>
        <dbReference type="Pfam" id="PF02771"/>
    </source>
</evidence>
<sequence length="588" mass="64510">MSGASHTDRADGFLAELYRGSVEWSLLDPFPQQAPADAARGDHVRAELVELLRRSVDPTAVDARRQLPDGLVEELKARGFLRLQAPREVGGLALSDMNTFRVVQTAASWSVPVALTMAIENTVGLAPFLSALPSKLREAMQRHVAGGDVSGSADTEPAGAANKRRTTTATPTDDGRGYVLRGEKIHVGNAPLADVLSVSAAVREAESESVRLFFVETDRPGFDLKARHEFMGVKGFPNGNVTLDDVYVERERMLVEEGDSVEAMPELDRLTPELNRRLFVGRMHLIGAPSLAIAKVCAEWSRNFCRRRAIDGRPLGDYEWIQRIVAATVADVFAIESVCRWCLLAGEDPTGDGRRYDATLEQNAAKNITSVAAWRVVDRTMSLLAGEGYETAQSKARRGAPPLPVERNFRDARNFRISGGVDFQLDNWTGSLAILPLYYAGDDRPRKQPPGDAPPRDLSPRNDRHRAFVEERAAELSAACRELVSRHPDPHDLYARERFPTALSRIANELLTMSLVLARASSRAGSSGDRVQDIADVFCSGARRRVRSQWEELRGEDPPAHDRIASAWLAGEDLDGLLADALAEVPPA</sequence>
<proteinExistence type="inferred from homology"/>
<dbReference type="InterPro" id="IPR006091">
    <property type="entry name" value="Acyl-CoA_Oxase/DH_mid-dom"/>
</dbReference>
<dbReference type="AlphaFoldDB" id="A0A0E3M1Q8"/>
<dbReference type="GO" id="GO:0005886">
    <property type="term" value="C:plasma membrane"/>
    <property type="evidence" value="ECO:0007669"/>
    <property type="project" value="TreeGrafter"/>
</dbReference>
<dbReference type="Gene3D" id="1.20.140.10">
    <property type="entry name" value="Butyryl-CoA Dehydrogenase, subunit A, domain 3"/>
    <property type="match status" value="1"/>
</dbReference>
<dbReference type="InterPro" id="IPR036250">
    <property type="entry name" value="AcylCo_DH-like_C"/>
</dbReference>
<dbReference type="Pfam" id="PF02770">
    <property type="entry name" value="Acyl-CoA_dh_M"/>
    <property type="match status" value="1"/>
</dbReference>
<keyword evidence="4 5" id="KW-0274">FAD</keyword>
<dbReference type="Pfam" id="PF02771">
    <property type="entry name" value="Acyl-CoA_dh_N"/>
    <property type="match status" value="1"/>
</dbReference>
<evidence type="ECO:0000256" key="4">
    <source>
        <dbReference type="ARBA" id="ARBA00022827"/>
    </source>
</evidence>
<evidence type="ECO:0000256" key="6">
    <source>
        <dbReference type="SAM" id="MobiDB-lite"/>
    </source>
</evidence>
<feature type="domain" description="Acyl-CoA oxidase/dehydrogenase middle" evidence="8">
    <location>
        <begin position="155"/>
        <end position="246"/>
    </location>
</feature>
<evidence type="ECO:0000256" key="5">
    <source>
        <dbReference type="RuleBase" id="RU362125"/>
    </source>
</evidence>
<organism evidence="10">
    <name type="scientific">uncultured bacterium AB_162</name>
    <dbReference type="NCBI Taxonomy" id="1630011"/>
    <lineage>
        <taxon>Bacteria</taxon>
        <taxon>environmental samples</taxon>
    </lineage>
</organism>
<evidence type="ECO:0000256" key="1">
    <source>
        <dbReference type="ARBA" id="ARBA00001974"/>
    </source>
</evidence>
<dbReference type="Gene3D" id="1.10.540.10">
    <property type="entry name" value="Acyl-CoA dehydrogenase/oxidase, N-terminal domain"/>
    <property type="match status" value="1"/>
</dbReference>
<evidence type="ECO:0000313" key="10">
    <source>
        <dbReference type="EMBL" id="AKA59399.1"/>
    </source>
</evidence>
<dbReference type="InterPro" id="IPR009100">
    <property type="entry name" value="AcylCoA_DH/oxidase_NM_dom_sf"/>
</dbReference>
<evidence type="ECO:0000259" key="7">
    <source>
        <dbReference type="Pfam" id="PF00441"/>
    </source>
</evidence>
<dbReference type="Pfam" id="PF00441">
    <property type="entry name" value="Acyl-CoA_dh_1"/>
    <property type="match status" value="1"/>
</dbReference>
<feature type="domain" description="Acyl-CoA dehydrogenase/oxidase N-terminal" evidence="9">
    <location>
        <begin position="44"/>
        <end position="129"/>
    </location>
</feature>
<dbReference type="InterPro" id="IPR013786">
    <property type="entry name" value="AcylCoA_DH/ox_N"/>
</dbReference>
<dbReference type="CDD" id="cd00567">
    <property type="entry name" value="ACAD"/>
    <property type="match status" value="1"/>
</dbReference>
<reference evidence="10" key="1">
    <citation type="journal article" date="2015" name="Proc. Natl. Acad. Sci. U.S.A.">
        <title>Multiplexed metagenome mining using short DNA sequence tags facilitates targeted discovery of epoxyketone proteasome inhibitors.</title>
        <authorList>
            <person name="Owen J.G."/>
            <person name="Charlop-Powers Z."/>
            <person name="Smith A.G."/>
            <person name="Ternei M.A."/>
            <person name="Calle P.Y."/>
            <person name="Reddy B.V."/>
            <person name="Montiel D."/>
            <person name="Brady S.F."/>
        </authorList>
    </citation>
    <scope>NUCLEOTIDE SEQUENCE</scope>
</reference>
<accession>A0A0E3M1Q8</accession>
<dbReference type="PANTHER" id="PTHR43884:SF19">
    <property type="entry name" value="ACYL-COA DEHYDROGENASE FADE4-RELATED"/>
    <property type="match status" value="1"/>
</dbReference>
<dbReference type="GO" id="GO:0003995">
    <property type="term" value="F:acyl-CoA dehydrogenase activity"/>
    <property type="evidence" value="ECO:0007669"/>
    <property type="project" value="TreeGrafter"/>
</dbReference>
<feature type="region of interest" description="Disordered" evidence="6">
    <location>
        <begin position="143"/>
        <end position="177"/>
    </location>
</feature>
<dbReference type="SUPFAM" id="SSF47203">
    <property type="entry name" value="Acyl-CoA dehydrogenase C-terminal domain-like"/>
    <property type="match status" value="1"/>
</dbReference>
<feature type="domain" description="Acyl-CoA dehydrogenase/oxidase C-terminal" evidence="7">
    <location>
        <begin position="280"/>
        <end position="421"/>
    </location>
</feature>
<dbReference type="InterPro" id="IPR037069">
    <property type="entry name" value="AcylCoA_DH/ox_N_sf"/>
</dbReference>
<dbReference type="InterPro" id="IPR046373">
    <property type="entry name" value="Acyl-CoA_Oxase/DH_mid-dom_sf"/>
</dbReference>
<protein>
    <submittedName>
        <fullName evidence="10">Acyl-CoA dehydrogenase</fullName>
    </submittedName>
</protein>
<comment type="cofactor">
    <cofactor evidence="1 5">
        <name>FAD</name>
        <dbReference type="ChEBI" id="CHEBI:57692"/>
    </cofactor>
</comment>
<evidence type="ECO:0000259" key="8">
    <source>
        <dbReference type="Pfam" id="PF02770"/>
    </source>
</evidence>
<dbReference type="Gene3D" id="2.40.110.10">
    <property type="entry name" value="Butyryl-CoA Dehydrogenase, subunit A, domain 2"/>
    <property type="match status" value="1"/>
</dbReference>